<dbReference type="GO" id="GO:0106026">
    <property type="term" value="F:Gly-tRNA(Ala) deacylase activity"/>
    <property type="evidence" value="ECO:0007669"/>
    <property type="project" value="RHEA"/>
</dbReference>
<dbReference type="FunFam" id="3.50.80.10:FF:000001">
    <property type="entry name" value="D-aminoacyl-tRNA deacylase"/>
    <property type="match status" value="1"/>
</dbReference>
<name>A0A5N5QUF3_9AGAM</name>
<comment type="caution">
    <text evidence="8">The sequence shown here is derived from an EMBL/GenBank/DDBJ whole genome shotgun (WGS) entry which is preliminary data.</text>
</comment>
<dbReference type="PANTHER" id="PTHR10472">
    <property type="entry name" value="D-TYROSYL-TRNA TYR DEACYLASE"/>
    <property type="match status" value="1"/>
</dbReference>
<dbReference type="Proteomes" id="UP000383932">
    <property type="component" value="Unassembled WGS sequence"/>
</dbReference>
<dbReference type="NCBIfam" id="TIGR00256">
    <property type="entry name" value="D-aminoacyl-tRNA deacylase"/>
    <property type="match status" value="1"/>
</dbReference>
<evidence type="ECO:0000256" key="2">
    <source>
        <dbReference type="ARBA" id="ARBA00013056"/>
    </source>
</evidence>
<accession>A0A5N5QUF3</accession>
<reference evidence="8 9" key="1">
    <citation type="journal article" date="2019" name="Fungal Biol. Biotechnol.">
        <title>Draft genome sequence of fastidious pathogen Ceratobasidium theobromae, which causes vascular-streak dieback in Theobroma cacao.</title>
        <authorList>
            <person name="Ali S.S."/>
            <person name="Asman A."/>
            <person name="Shao J."/>
            <person name="Firmansyah A.P."/>
            <person name="Susilo A.W."/>
            <person name="Rosmana A."/>
            <person name="McMahon P."/>
            <person name="Junaid M."/>
            <person name="Guest D."/>
            <person name="Kheng T.Y."/>
            <person name="Meinhardt L.W."/>
            <person name="Bailey B.A."/>
        </authorList>
    </citation>
    <scope>NUCLEOTIDE SEQUENCE [LARGE SCALE GENOMIC DNA]</scope>
    <source>
        <strain evidence="8 9">CT2</strain>
    </source>
</reference>
<dbReference type="PANTHER" id="PTHR10472:SF5">
    <property type="entry name" value="D-AMINOACYL-TRNA DEACYLASE 1"/>
    <property type="match status" value="1"/>
</dbReference>
<gene>
    <name evidence="8" type="ORF">CTheo_1069</name>
</gene>
<organism evidence="8 9">
    <name type="scientific">Ceratobasidium theobromae</name>
    <dbReference type="NCBI Taxonomy" id="1582974"/>
    <lineage>
        <taxon>Eukaryota</taxon>
        <taxon>Fungi</taxon>
        <taxon>Dikarya</taxon>
        <taxon>Basidiomycota</taxon>
        <taxon>Agaricomycotina</taxon>
        <taxon>Agaricomycetes</taxon>
        <taxon>Cantharellales</taxon>
        <taxon>Ceratobasidiaceae</taxon>
        <taxon>Ceratobasidium</taxon>
    </lineage>
</organism>
<dbReference type="InterPro" id="IPR023509">
    <property type="entry name" value="DTD-like_sf"/>
</dbReference>
<evidence type="ECO:0000313" key="9">
    <source>
        <dbReference type="Proteomes" id="UP000383932"/>
    </source>
</evidence>
<dbReference type="Gene3D" id="3.50.80.10">
    <property type="entry name" value="D-tyrosyl-tRNA(Tyr) deacylase"/>
    <property type="match status" value="1"/>
</dbReference>
<dbReference type="Pfam" id="PF02580">
    <property type="entry name" value="Tyr_Deacylase"/>
    <property type="match status" value="1"/>
</dbReference>
<comment type="catalytic activity">
    <reaction evidence="5">
        <text>a D-aminoacyl-tRNA + H2O = a tRNA + a D-alpha-amino acid + H(+)</text>
        <dbReference type="Rhea" id="RHEA:13953"/>
        <dbReference type="Rhea" id="RHEA-COMP:10123"/>
        <dbReference type="Rhea" id="RHEA-COMP:10124"/>
        <dbReference type="ChEBI" id="CHEBI:15377"/>
        <dbReference type="ChEBI" id="CHEBI:15378"/>
        <dbReference type="ChEBI" id="CHEBI:59871"/>
        <dbReference type="ChEBI" id="CHEBI:78442"/>
        <dbReference type="ChEBI" id="CHEBI:79333"/>
        <dbReference type="EC" id="3.1.1.96"/>
    </reaction>
</comment>
<protein>
    <recommendedName>
        <fullName evidence="3 6">D-aminoacyl-tRNA deacylase</fullName>
        <ecNumber evidence="2 6">3.1.1.96</ecNumber>
    </recommendedName>
</protein>
<keyword evidence="6" id="KW-0694">RNA-binding</keyword>
<dbReference type="GO" id="GO:0000049">
    <property type="term" value="F:tRNA binding"/>
    <property type="evidence" value="ECO:0007669"/>
    <property type="project" value="UniProtKB-KW"/>
</dbReference>
<dbReference type="EC" id="3.1.1.96" evidence="2 6"/>
<dbReference type="GO" id="GO:0005737">
    <property type="term" value="C:cytoplasm"/>
    <property type="evidence" value="ECO:0007669"/>
    <property type="project" value="UniProtKB-SubCell"/>
</dbReference>
<proteinExistence type="inferred from homology"/>
<dbReference type="OrthoDB" id="275783at2759"/>
<dbReference type="SUPFAM" id="SSF69500">
    <property type="entry name" value="DTD-like"/>
    <property type="match status" value="1"/>
</dbReference>
<evidence type="ECO:0000256" key="6">
    <source>
        <dbReference type="RuleBase" id="RU003470"/>
    </source>
</evidence>
<sequence>MCLIGIGGGMHPIPYISTYTLTESGIDDTAKDSEYIINKILNLKVFADPETGAHWKKSVKDIQGEILCVSQFTLMAKTIKGAKPDFHKAMTGDLSRPFYNSLLESMGRAYVPSRVKDGEFGAMMSVSLTNEGPVTITIDSRKFEYTPVPEAPKRKPAGTGNSTEPSP</sequence>
<evidence type="ECO:0000256" key="5">
    <source>
        <dbReference type="ARBA" id="ARBA00048018"/>
    </source>
</evidence>
<evidence type="ECO:0000256" key="7">
    <source>
        <dbReference type="SAM" id="MobiDB-lite"/>
    </source>
</evidence>
<evidence type="ECO:0000313" key="8">
    <source>
        <dbReference type="EMBL" id="KAB5595392.1"/>
    </source>
</evidence>
<comment type="similarity">
    <text evidence="1 6">Belongs to the DTD family.</text>
</comment>
<dbReference type="InterPro" id="IPR003732">
    <property type="entry name" value="Daa-tRNA_deacyls_DTD"/>
</dbReference>
<keyword evidence="6" id="KW-0820">tRNA-binding</keyword>
<keyword evidence="6" id="KW-0378">Hydrolase</keyword>
<comment type="subcellular location">
    <subcellularLocation>
        <location evidence="6">Cytoplasm</location>
    </subcellularLocation>
</comment>
<evidence type="ECO:0000256" key="3">
    <source>
        <dbReference type="ARBA" id="ARBA00020007"/>
    </source>
</evidence>
<feature type="region of interest" description="Disordered" evidence="7">
    <location>
        <begin position="145"/>
        <end position="167"/>
    </location>
</feature>
<comment type="catalytic activity">
    <reaction evidence="4">
        <text>glycyl-tRNA(Ala) + H2O = tRNA(Ala) + glycine + H(+)</text>
        <dbReference type="Rhea" id="RHEA:53744"/>
        <dbReference type="Rhea" id="RHEA-COMP:9657"/>
        <dbReference type="Rhea" id="RHEA-COMP:13640"/>
        <dbReference type="ChEBI" id="CHEBI:15377"/>
        <dbReference type="ChEBI" id="CHEBI:15378"/>
        <dbReference type="ChEBI" id="CHEBI:57305"/>
        <dbReference type="ChEBI" id="CHEBI:78442"/>
        <dbReference type="ChEBI" id="CHEBI:78522"/>
        <dbReference type="EC" id="3.1.1.96"/>
    </reaction>
</comment>
<dbReference type="GO" id="GO:0051500">
    <property type="term" value="F:D-tyrosyl-tRNA(Tyr) deacylase activity"/>
    <property type="evidence" value="ECO:0007669"/>
    <property type="project" value="TreeGrafter"/>
</dbReference>
<evidence type="ECO:0000256" key="4">
    <source>
        <dbReference type="ARBA" id="ARBA00047676"/>
    </source>
</evidence>
<keyword evidence="6" id="KW-0963">Cytoplasm</keyword>
<dbReference type="EMBL" id="SSOP01000009">
    <property type="protein sequence ID" value="KAB5595392.1"/>
    <property type="molecule type" value="Genomic_DNA"/>
</dbReference>
<keyword evidence="9" id="KW-1185">Reference proteome</keyword>
<dbReference type="AlphaFoldDB" id="A0A5N5QUF3"/>
<evidence type="ECO:0000256" key="1">
    <source>
        <dbReference type="ARBA" id="ARBA00009673"/>
    </source>
</evidence>